<dbReference type="AlphaFoldDB" id="A0A917UFK7"/>
<protein>
    <submittedName>
        <fullName evidence="1">Uncharacterized protein</fullName>
    </submittedName>
</protein>
<evidence type="ECO:0000313" key="2">
    <source>
        <dbReference type="Proteomes" id="UP000642070"/>
    </source>
</evidence>
<dbReference type="RefSeq" id="WP_190257976.1">
    <property type="nucleotide sequence ID" value="NZ_BMPI01000122.1"/>
</dbReference>
<comment type="caution">
    <text evidence="1">The sequence shown here is derived from an EMBL/GenBank/DDBJ whole genome shotgun (WGS) entry which is preliminary data.</text>
</comment>
<keyword evidence="2" id="KW-1185">Reference proteome</keyword>
<dbReference type="EMBL" id="BMPI01000122">
    <property type="protein sequence ID" value="GGM88792.1"/>
    <property type="molecule type" value="Genomic_DNA"/>
</dbReference>
<gene>
    <name evidence="1" type="ORF">GCM10007977_108490</name>
</gene>
<reference evidence="1" key="1">
    <citation type="journal article" date="2014" name="Int. J. Syst. Evol. Microbiol.">
        <title>Complete genome sequence of Corynebacterium casei LMG S-19264T (=DSM 44701T), isolated from a smear-ripened cheese.</title>
        <authorList>
            <consortium name="US DOE Joint Genome Institute (JGI-PGF)"/>
            <person name="Walter F."/>
            <person name="Albersmeier A."/>
            <person name="Kalinowski J."/>
            <person name="Ruckert C."/>
        </authorList>
    </citation>
    <scope>NUCLEOTIDE SEQUENCE</scope>
    <source>
        <strain evidence="1">JCM 19831</strain>
    </source>
</reference>
<organism evidence="1 2">
    <name type="scientific">Dactylosporangium sucinum</name>
    <dbReference type="NCBI Taxonomy" id="1424081"/>
    <lineage>
        <taxon>Bacteria</taxon>
        <taxon>Bacillati</taxon>
        <taxon>Actinomycetota</taxon>
        <taxon>Actinomycetes</taxon>
        <taxon>Micromonosporales</taxon>
        <taxon>Micromonosporaceae</taxon>
        <taxon>Dactylosporangium</taxon>
    </lineage>
</organism>
<sequence length="52" mass="5932">MSDKTLPFLVRRVWAAEDGDDGPVLDRNALAKVAGLRRRSLQDHGHPRRMSY</sequence>
<dbReference type="Proteomes" id="UP000642070">
    <property type="component" value="Unassembled WGS sequence"/>
</dbReference>
<evidence type="ECO:0000313" key="1">
    <source>
        <dbReference type="EMBL" id="GGM88792.1"/>
    </source>
</evidence>
<reference evidence="1" key="2">
    <citation type="submission" date="2020-09" db="EMBL/GenBank/DDBJ databases">
        <authorList>
            <person name="Sun Q."/>
            <person name="Ohkuma M."/>
        </authorList>
    </citation>
    <scope>NUCLEOTIDE SEQUENCE</scope>
    <source>
        <strain evidence="1">JCM 19831</strain>
    </source>
</reference>
<proteinExistence type="predicted"/>
<name>A0A917UFK7_9ACTN</name>
<accession>A0A917UFK7</accession>